<dbReference type="KEGG" id="salj:SMD11_6857"/>
<feature type="region of interest" description="Disordered" evidence="2">
    <location>
        <begin position="726"/>
        <end position="747"/>
    </location>
</feature>
<feature type="region of interest" description="Disordered" evidence="2">
    <location>
        <begin position="1191"/>
        <end position="1221"/>
    </location>
</feature>
<name>A0A1Z2LDP8_9ACTN</name>
<evidence type="ECO:0000313" key="3">
    <source>
        <dbReference type="EMBL" id="ARZ72433.1"/>
    </source>
</evidence>
<dbReference type="RefSeq" id="WP_087930050.1">
    <property type="nucleotide sequence ID" value="NZ_CP021744.1"/>
</dbReference>
<gene>
    <name evidence="3" type="ORF">SMD11_6857</name>
</gene>
<dbReference type="AlphaFoldDB" id="A0A1Z2LDP8"/>
<evidence type="ECO:0000313" key="4">
    <source>
        <dbReference type="Proteomes" id="UP000195755"/>
    </source>
</evidence>
<dbReference type="OrthoDB" id="6091628at2"/>
<evidence type="ECO:0000256" key="2">
    <source>
        <dbReference type="SAM" id="MobiDB-lite"/>
    </source>
</evidence>
<proteinExistence type="predicted"/>
<accession>A0A1Z2LDP8</accession>
<sequence length="1221" mass="132584">MSSQPPLIVPVQVDAFLVNDRVRAIEPPGRWYADFEQLEDRQPPEPDPFDDAPGKPGLGVHVQWLLPDALRRGFQDGPAAKVEFPVVPNRWLVVRYSRPADRPEETPAAAGWVVDSDFLDELDGTSAFLDPDPAADRPRPTLIGRAHDLADAPWTEPEGRRKFLTAIGPGLPTFATYQPYNENVFSFHDRLTDLTGPALLGYAVIGWYSDPSWDILHAPPEGDVRALLDSLRWSTTGTSAAPTRSFYAGTALGLHWDRAGAPPLSAKPDIEVDKIDVAVGHIVTDAETALHPAALDDPEASLLWEAFTYDLLDALDDGGETALDQATRRTWFDAEHGGYSWRIVDRPAVGTAWPARTPEQADEERQWLAELNQVQEEHDAASRELAHLQRRLYGLWWLRGGSNRRPDGWDAACDAELDPRQEGTLARRVQQQLDTVFGTNGLRSRIPWGDTAGELAEAVQAYAEERGLAPGRELQRCADPAFHSTPDPSLIVRGARLDRPLTDEDALPCRAPGETVTGIRIGDGTVRPPEALPAPPLPQLPESGVLTALLGEFFLLDRAAVTPGAAPGTTALEEALAHQDTHVEGTVARWTRPWEQPWSPLLLIWRTTCYPTPYRSGDEENWYFDGTRYRWKGENVAPDGLVGGRALLTPLPPFNTRARLAQHARTYRGGPVAELRELRDRAEEWDELSQRMEGVNNWLAQHTPATGIAPASDDALARLVDNSRTRVPLSEVPDPGPASGSGTPREFRPVRAGQIVFEELRVIDRFGRSLAVINENNKESVKPYRADSVTPRKTVSPQNPYRYVELPPRLLQPARLRFDFVSAGDDHHRVDVDAGPREAAGESPVCGWLIANHLSGSLLVHAPDGGGLGEIRIVLDTAHRPVSTWYPLPGSAYPDPDPATDSGRAFAAALPHLHGFVTGLLHGGAPAFAQLLSVVDKAMSATVPGGDDDSLAALVGRPMALLRSRLRFELNGPAMTPSSWENVLSPPEVPEVSGYLWNVRLGAGDMLGDGLAGFFRGSDYTRLHAVPEPGAADVEYVSPIDGSEIALPARPAAAPSPEARARDEETAAWVTLLADPWAAVHAVTDILPVSRLLLPPTWVREPLSRMKLSFRTGPLLAGTRLVTDQQGSTPTEHMVMPGPTGRRGTWTWAEPAPAEPAAPAGGPGTWTVRPLTTPDAALALSDAAPAARTGFLQLSGALGETDESRQRPPAQGPAPTHGSTS</sequence>
<evidence type="ECO:0000256" key="1">
    <source>
        <dbReference type="SAM" id="Coils"/>
    </source>
</evidence>
<dbReference type="EMBL" id="CP021744">
    <property type="protein sequence ID" value="ARZ72433.1"/>
    <property type="molecule type" value="Genomic_DNA"/>
</dbReference>
<reference evidence="3 4" key="1">
    <citation type="submission" date="2017-06" db="EMBL/GenBank/DDBJ databases">
        <title>Streptomyces albireticuli Genome sequencing and assembly.</title>
        <authorList>
            <person name="Wang Y."/>
            <person name="Du B."/>
            <person name="Ding Y."/>
            <person name="Liu H."/>
            <person name="Hou Q."/>
            <person name="Liu K."/>
            <person name="Yao L."/>
            <person name="Wang C."/>
        </authorList>
    </citation>
    <scope>NUCLEOTIDE SEQUENCE [LARGE SCALE GENOMIC DNA]</scope>
    <source>
        <strain evidence="3 4">MDJK11</strain>
    </source>
</reference>
<dbReference type="Proteomes" id="UP000195755">
    <property type="component" value="Chromosome"/>
</dbReference>
<feature type="coiled-coil region" evidence="1">
    <location>
        <begin position="364"/>
        <end position="391"/>
    </location>
</feature>
<organism evidence="3 4">
    <name type="scientific">Streptomyces albireticuli</name>
    <dbReference type="NCBI Taxonomy" id="1940"/>
    <lineage>
        <taxon>Bacteria</taxon>
        <taxon>Bacillati</taxon>
        <taxon>Actinomycetota</taxon>
        <taxon>Actinomycetes</taxon>
        <taxon>Kitasatosporales</taxon>
        <taxon>Streptomycetaceae</taxon>
        <taxon>Streptomyces</taxon>
    </lineage>
</organism>
<keyword evidence="1" id="KW-0175">Coiled coil</keyword>
<protein>
    <submittedName>
        <fullName evidence="3">Uncharacterized protein</fullName>
    </submittedName>
</protein>
<feature type="region of interest" description="Disordered" evidence="2">
    <location>
        <begin position="503"/>
        <end position="524"/>
    </location>
</feature>